<dbReference type="PROSITE" id="PS51257">
    <property type="entry name" value="PROKAR_LIPOPROTEIN"/>
    <property type="match status" value="1"/>
</dbReference>
<protein>
    <recommendedName>
        <fullName evidence="1">DUF6817 domain-containing protein</fullName>
    </recommendedName>
</protein>
<gene>
    <name evidence="2" type="ORF">DBRI1063_LOCUS16391</name>
</gene>
<dbReference type="Pfam" id="PF20680">
    <property type="entry name" value="DUF6817"/>
    <property type="match status" value="1"/>
</dbReference>
<proteinExistence type="predicted"/>
<evidence type="ECO:0000313" key="2">
    <source>
        <dbReference type="EMBL" id="CAD9340695.1"/>
    </source>
</evidence>
<dbReference type="EMBL" id="HBGN01025582">
    <property type="protein sequence ID" value="CAD9340695.1"/>
    <property type="molecule type" value="Transcribed_RNA"/>
</dbReference>
<name>A0A7S2EJJ6_9STRA</name>
<dbReference type="InterPro" id="IPR049202">
    <property type="entry name" value="DUF6817"/>
</dbReference>
<dbReference type="PANTHER" id="PTHR37391:SF2">
    <property type="entry name" value="E3 UBIQUITIN-PROTEIN LIGASE"/>
    <property type="match status" value="1"/>
</dbReference>
<organism evidence="2">
    <name type="scientific">Ditylum brightwellii</name>
    <dbReference type="NCBI Taxonomy" id="49249"/>
    <lineage>
        <taxon>Eukaryota</taxon>
        <taxon>Sar</taxon>
        <taxon>Stramenopiles</taxon>
        <taxon>Ochrophyta</taxon>
        <taxon>Bacillariophyta</taxon>
        <taxon>Mediophyceae</taxon>
        <taxon>Lithodesmiophycidae</taxon>
        <taxon>Lithodesmiales</taxon>
        <taxon>Lithodesmiaceae</taxon>
        <taxon>Ditylum</taxon>
    </lineage>
</organism>
<accession>A0A7S2EJJ6</accession>
<sequence length="325" mass="36202">MLFRRKNRQQRPLPLLCLAVACIAAYCLIQPTLALSHKASAPPTEKTHAASQFKAPTSATPADVAQQWAESDARLREYIASNVPAVLDHTGSSAFDEHLRGVQAVLRHWGAPEHLASAGLFHSIYGTEGFQGFSLPLSERSVVQDLIGKEAERLCWIFCMVDRSTVDHTVFSWDGDSSERGVDYIFRARPELGRFDMHLSYEEWLDFIELTLADWMEQVQGAAEKSSGIFLWKKPGEAYAYRRDAYKRMSELLSTERASRLSEVVPAMHKAIMDTEGEETRHLVQPRTPPMSNAALSALAALRSAGEEIPLELGPVPREECSSTS</sequence>
<dbReference type="PANTHER" id="PTHR37391">
    <property type="entry name" value="E3 UBIQUITIN-PROTEIN LIGASE"/>
    <property type="match status" value="1"/>
</dbReference>
<feature type="domain" description="DUF6817" evidence="1">
    <location>
        <begin position="83"/>
        <end position="163"/>
    </location>
</feature>
<dbReference type="AlphaFoldDB" id="A0A7S2EJJ6"/>
<reference evidence="2" key="1">
    <citation type="submission" date="2021-01" db="EMBL/GenBank/DDBJ databases">
        <authorList>
            <person name="Corre E."/>
            <person name="Pelletier E."/>
            <person name="Niang G."/>
            <person name="Scheremetjew M."/>
            <person name="Finn R."/>
            <person name="Kale V."/>
            <person name="Holt S."/>
            <person name="Cochrane G."/>
            <person name="Meng A."/>
            <person name="Brown T."/>
            <person name="Cohen L."/>
        </authorList>
    </citation>
    <scope>NUCLEOTIDE SEQUENCE</scope>
    <source>
        <strain evidence="2">Pop2</strain>
    </source>
</reference>
<evidence type="ECO:0000259" key="1">
    <source>
        <dbReference type="Pfam" id="PF20680"/>
    </source>
</evidence>